<dbReference type="GO" id="GO:0016020">
    <property type="term" value="C:membrane"/>
    <property type="evidence" value="ECO:0007669"/>
    <property type="project" value="TreeGrafter"/>
</dbReference>
<dbReference type="GO" id="GO:0005829">
    <property type="term" value="C:cytosol"/>
    <property type="evidence" value="ECO:0007669"/>
    <property type="project" value="TreeGrafter"/>
</dbReference>
<evidence type="ECO:0000313" key="3">
    <source>
        <dbReference type="Proteomes" id="UP000316621"/>
    </source>
</evidence>
<name>A0A4Y7LAU7_PAPSO</name>
<protein>
    <recommendedName>
        <fullName evidence="1">Glycolipid transfer protein domain-containing protein</fullName>
    </recommendedName>
</protein>
<accession>A0A4Y7LAU7</accession>
<evidence type="ECO:0000259" key="1">
    <source>
        <dbReference type="Pfam" id="PF08718"/>
    </source>
</evidence>
<dbReference type="Gene3D" id="1.10.3520.10">
    <property type="entry name" value="Glycolipid transfer protein"/>
    <property type="match status" value="1"/>
</dbReference>
<dbReference type="Pfam" id="PF08718">
    <property type="entry name" value="GLTP"/>
    <property type="match status" value="1"/>
</dbReference>
<dbReference type="SUPFAM" id="SSF110004">
    <property type="entry name" value="Glycolipid transfer protein, GLTP"/>
    <property type="match status" value="1"/>
</dbReference>
<dbReference type="GO" id="GO:1902388">
    <property type="term" value="F:ceramide 1-phosphate transfer activity"/>
    <property type="evidence" value="ECO:0007669"/>
    <property type="project" value="TreeGrafter"/>
</dbReference>
<dbReference type="PANTHER" id="PTHR10219">
    <property type="entry name" value="GLYCOLIPID TRANSFER PROTEIN-RELATED"/>
    <property type="match status" value="1"/>
</dbReference>
<dbReference type="STRING" id="3469.A0A4Y7LAU7"/>
<organism evidence="2 3">
    <name type="scientific">Papaver somniferum</name>
    <name type="common">Opium poppy</name>
    <dbReference type="NCBI Taxonomy" id="3469"/>
    <lineage>
        <taxon>Eukaryota</taxon>
        <taxon>Viridiplantae</taxon>
        <taxon>Streptophyta</taxon>
        <taxon>Embryophyta</taxon>
        <taxon>Tracheophyta</taxon>
        <taxon>Spermatophyta</taxon>
        <taxon>Magnoliopsida</taxon>
        <taxon>Ranunculales</taxon>
        <taxon>Papaveraceae</taxon>
        <taxon>Papaveroideae</taxon>
        <taxon>Papaver</taxon>
    </lineage>
</organism>
<sequence length="269" mass="30069">MKRKRGSEQILGKDEIDEFKGSEIRSAILELTKISSLHHHEPASVCDSKNDVAADAAATTVASTTTTSTSSTAHFKSHDHHIPTKSFLHVCKSLLLQVLDKVGPTMAVLRQDVHQNIQRLEKLHDMDPSMYRNVVGILKKEAGEGTSRKTNSCTRALVWLTRSLDFAVSLLEKLCKEPDGNLKKAVEESYEVTLKPWHQWISAAAYQVALRLVPGDAKTFINLLMAQDEDYGDLKEEILSLVSLLKPILNEVHCVLRSFKSDRLKSNSR</sequence>
<evidence type="ECO:0000313" key="2">
    <source>
        <dbReference type="EMBL" id="RZC82634.1"/>
    </source>
</evidence>
<dbReference type="AlphaFoldDB" id="A0A4Y7LAU7"/>
<dbReference type="EMBL" id="CM010725">
    <property type="protein sequence ID" value="RZC82634.1"/>
    <property type="molecule type" value="Genomic_DNA"/>
</dbReference>
<dbReference type="Gramene" id="RZC82634">
    <property type="protein sequence ID" value="RZC82634"/>
    <property type="gene ID" value="C5167_045418"/>
</dbReference>
<dbReference type="InterPro" id="IPR036497">
    <property type="entry name" value="GLTP_sf"/>
</dbReference>
<proteinExistence type="predicted"/>
<reference evidence="2 3" key="1">
    <citation type="journal article" date="2018" name="Science">
        <title>The opium poppy genome and morphinan production.</title>
        <authorList>
            <person name="Guo L."/>
            <person name="Winzer T."/>
            <person name="Yang X."/>
            <person name="Li Y."/>
            <person name="Ning Z."/>
            <person name="He Z."/>
            <person name="Teodor R."/>
            <person name="Lu Y."/>
            <person name="Bowser T.A."/>
            <person name="Graham I.A."/>
            <person name="Ye K."/>
        </authorList>
    </citation>
    <scope>NUCLEOTIDE SEQUENCE [LARGE SCALE GENOMIC DNA]</scope>
    <source>
        <strain evidence="3">cv. HN1</strain>
        <tissue evidence="2">Leaves</tissue>
    </source>
</reference>
<dbReference type="PANTHER" id="PTHR10219:SF34">
    <property type="entry name" value="GLYCOLIPID TRANSFER PROTEIN 3"/>
    <property type="match status" value="1"/>
</dbReference>
<feature type="domain" description="Glycolipid transfer protein" evidence="1">
    <location>
        <begin position="82"/>
        <end position="223"/>
    </location>
</feature>
<dbReference type="OMA" id="WHQWISA"/>
<dbReference type="GO" id="GO:1902387">
    <property type="term" value="F:ceramide 1-phosphate binding"/>
    <property type="evidence" value="ECO:0007669"/>
    <property type="project" value="TreeGrafter"/>
</dbReference>
<dbReference type="Proteomes" id="UP000316621">
    <property type="component" value="Chromosome 11"/>
</dbReference>
<dbReference type="InterPro" id="IPR014830">
    <property type="entry name" value="Glycolipid_transfer_prot_dom"/>
</dbReference>
<gene>
    <name evidence="2" type="ORF">C5167_045418</name>
</gene>
<keyword evidence="3" id="KW-1185">Reference proteome</keyword>